<dbReference type="RefSeq" id="WP_285722108.1">
    <property type="nucleotide sequence ID" value="NZ_BSDD01000001.1"/>
</dbReference>
<keyword evidence="5" id="KW-1185">Reference proteome</keyword>
<evidence type="ECO:0000256" key="1">
    <source>
        <dbReference type="SAM" id="MobiDB-lite"/>
    </source>
</evidence>
<organism evidence="4 5">
    <name type="scientific">Geothrix rubra</name>
    <dbReference type="NCBI Taxonomy" id="2927977"/>
    <lineage>
        <taxon>Bacteria</taxon>
        <taxon>Pseudomonadati</taxon>
        <taxon>Acidobacteriota</taxon>
        <taxon>Holophagae</taxon>
        <taxon>Holophagales</taxon>
        <taxon>Holophagaceae</taxon>
        <taxon>Geothrix</taxon>
    </lineage>
</organism>
<feature type="chain" id="PRO_5046497865" description="Doubled CXXCH motif domain-containing protein" evidence="2">
    <location>
        <begin position="31"/>
        <end position="189"/>
    </location>
</feature>
<feature type="region of interest" description="Disordered" evidence="1">
    <location>
        <begin position="169"/>
        <end position="189"/>
    </location>
</feature>
<proteinExistence type="predicted"/>
<protein>
    <recommendedName>
        <fullName evidence="3">Doubled CXXCH motif domain-containing protein</fullName>
    </recommendedName>
</protein>
<evidence type="ECO:0000313" key="5">
    <source>
        <dbReference type="Proteomes" id="UP001165089"/>
    </source>
</evidence>
<dbReference type="SUPFAM" id="SSF48695">
    <property type="entry name" value="Multiheme cytochromes"/>
    <property type="match status" value="1"/>
</dbReference>
<dbReference type="Pfam" id="PF09699">
    <property type="entry name" value="Paired_CXXCH_1"/>
    <property type="match status" value="1"/>
</dbReference>
<reference evidence="4 5" key="1">
    <citation type="journal article" date="2023" name="Antonie Van Leeuwenhoek">
        <title>Mesoterricola silvestris gen. nov., sp. nov., Mesoterricola sediminis sp. nov., Geothrix oryzae sp. nov., Geothrix edaphica sp. nov., Geothrix rubra sp. nov., and Geothrix limicola sp. nov., six novel members of Acidobacteriota isolated from soils.</title>
        <authorList>
            <person name="Itoh H."/>
            <person name="Sugisawa Y."/>
            <person name="Mise K."/>
            <person name="Xu Z."/>
            <person name="Kuniyasu M."/>
            <person name="Ushijima N."/>
            <person name="Kawano K."/>
            <person name="Kobayashi E."/>
            <person name="Shiratori Y."/>
            <person name="Masuda Y."/>
            <person name="Senoo K."/>
        </authorList>
    </citation>
    <scope>NUCLEOTIDE SEQUENCE [LARGE SCALE GENOMIC DNA]</scope>
    <source>
        <strain evidence="4 5">Red803</strain>
    </source>
</reference>
<dbReference type="EMBL" id="BSDD01000001">
    <property type="protein sequence ID" value="GLH68591.1"/>
    <property type="molecule type" value="Genomic_DNA"/>
</dbReference>
<feature type="domain" description="Doubled CXXCH motif" evidence="3">
    <location>
        <begin position="87"/>
        <end position="130"/>
    </location>
</feature>
<evidence type="ECO:0000313" key="4">
    <source>
        <dbReference type="EMBL" id="GLH68591.1"/>
    </source>
</evidence>
<comment type="caution">
    <text evidence="4">The sequence shown here is derived from an EMBL/GenBank/DDBJ whole genome shotgun (WGS) entry which is preliminary data.</text>
</comment>
<feature type="signal peptide" evidence="2">
    <location>
        <begin position="1"/>
        <end position="30"/>
    </location>
</feature>
<dbReference type="InterPro" id="IPR010177">
    <property type="entry name" value="Paired_CXXCH_1"/>
</dbReference>
<evidence type="ECO:0000259" key="3">
    <source>
        <dbReference type="Pfam" id="PF09699"/>
    </source>
</evidence>
<accession>A0ABQ5Q2Q0</accession>
<dbReference type="Gene3D" id="1.10.1130.10">
    <property type="entry name" value="Flavocytochrome C3, Chain A"/>
    <property type="match status" value="1"/>
</dbReference>
<dbReference type="Proteomes" id="UP001165089">
    <property type="component" value="Unassembled WGS sequence"/>
</dbReference>
<name>A0ABQ5Q2Q0_9BACT</name>
<gene>
    <name evidence="4" type="ORF">GETHPA_01240</name>
</gene>
<keyword evidence="2" id="KW-0732">Signal</keyword>
<dbReference type="InterPro" id="IPR036280">
    <property type="entry name" value="Multihaem_cyt_sf"/>
</dbReference>
<sequence>MPSLATRSRFPAWGLGLLLGLLPPALRAQAPPARGGDGSMPEGIQVPKPPFSEGIFPCTSCHDGKSMKVNPTPRPLTAMHDDIVLKHGPASRWCLDCHDAQDRDKLHLVSGEKIDFTVSYRLCGQCHGDKYRDWRVGVHGKRTGSWNGQKQYLLCVNCHNPHSPHFKPLKPMPPPVKPDRIQAWKGGAR</sequence>
<evidence type="ECO:0000256" key="2">
    <source>
        <dbReference type="SAM" id="SignalP"/>
    </source>
</evidence>